<keyword evidence="2" id="KW-1185">Reference proteome</keyword>
<name>A0ACC5WDA4_PANGG</name>
<dbReference type="EMBL" id="CM040456">
    <property type="protein sequence ID" value="MCI4376335.1"/>
    <property type="molecule type" value="Genomic_DNA"/>
</dbReference>
<reference evidence="1 2" key="1">
    <citation type="journal article" date="2022" name="bioRxiv">
        <title>An ancient truncated duplication of the anti-Mullerian hormone receptor type 2 gene is a potential conserved master sex determinant in the Pangasiidae catfish family.</title>
        <authorList>
            <person name="Wen M."/>
            <person name="Pan Q."/>
            <person name="Jouanno E."/>
            <person name="Montfort J."/>
            <person name="Zahm M."/>
            <person name="Cabau C."/>
            <person name="Klopp C."/>
            <person name="Iampietro C."/>
            <person name="Roques C."/>
            <person name="Bouchez O."/>
            <person name="Castinel A."/>
            <person name="Donnadieu C."/>
            <person name="Parrinello H."/>
            <person name="Poncet C."/>
            <person name="Belmonte E."/>
            <person name="Gautier V."/>
            <person name="Avarre J.-C."/>
            <person name="Dugue R."/>
            <person name="Gustiano R."/>
            <person name="Ha T.T.T."/>
            <person name="Campet M."/>
            <person name="Sriphairoj K."/>
            <person name="Ribolli J."/>
            <person name="de Almeida F.L."/>
            <person name="Desvignes T."/>
            <person name="Postlethwait J.H."/>
            <person name="Bucao C.F."/>
            <person name="Robinson-Rechavi M."/>
            <person name="Bobe J."/>
            <person name="Herpin A."/>
            <person name="Guiguen Y."/>
        </authorList>
    </citation>
    <scope>NUCLEOTIDE SEQUENCE [LARGE SCALE GENOMIC DNA]</scope>
    <source>
        <strain evidence="1">YG-Dec2019</strain>
    </source>
</reference>
<gene>
    <name evidence="1" type="ORF">PGIGA_G00187280</name>
</gene>
<comment type="caution">
    <text evidence="1">The sequence shown here is derived from an EMBL/GenBank/DDBJ whole genome shotgun (WGS) entry which is preliminary data.</text>
</comment>
<organism evidence="1 2">
    <name type="scientific">Pangasianodon gigas</name>
    <name type="common">Mekong giant catfish</name>
    <name type="synonym">Pangasius gigas</name>
    <dbReference type="NCBI Taxonomy" id="30993"/>
    <lineage>
        <taxon>Eukaryota</taxon>
        <taxon>Metazoa</taxon>
        <taxon>Chordata</taxon>
        <taxon>Craniata</taxon>
        <taxon>Vertebrata</taxon>
        <taxon>Euteleostomi</taxon>
        <taxon>Actinopterygii</taxon>
        <taxon>Neopterygii</taxon>
        <taxon>Teleostei</taxon>
        <taxon>Ostariophysi</taxon>
        <taxon>Siluriformes</taxon>
        <taxon>Pangasiidae</taxon>
        <taxon>Pangasianodon</taxon>
    </lineage>
</organism>
<dbReference type="Proteomes" id="UP000829447">
    <property type="component" value="Linkage Group LG3"/>
</dbReference>
<evidence type="ECO:0000313" key="2">
    <source>
        <dbReference type="Proteomes" id="UP000829447"/>
    </source>
</evidence>
<sequence length="68" mass="7710">MGSLDPGSSQVLTFVLQSQSSTRISKIKVNIHIASRWHIPVELDQGKHEEATLPAVYSHFFEESEYDH</sequence>
<accession>A0ACC5WDA4</accession>
<protein>
    <submittedName>
        <fullName evidence="1">Uncharacterized protein</fullName>
    </submittedName>
</protein>
<evidence type="ECO:0000313" key="1">
    <source>
        <dbReference type="EMBL" id="MCI4376335.1"/>
    </source>
</evidence>
<proteinExistence type="predicted"/>